<dbReference type="InterPro" id="IPR006462">
    <property type="entry name" value="MS5"/>
</dbReference>
<dbReference type="EMBL" id="CP133616">
    <property type="protein sequence ID" value="WMV30509.1"/>
    <property type="molecule type" value="Genomic_DNA"/>
</dbReference>
<reference evidence="1" key="1">
    <citation type="submission" date="2023-08" db="EMBL/GenBank/DDBJ databases">
        <title>A de novo genome assembly of Solanum verrucosum Schlechtendal, a Mexican diploid species geographically isolated from the other diploid A-genome species in potato relatives.</title>
        <authorList>
            <person name="Hosaka K."/>
        </authorList>
    </citation>
    <scope>NUCLEOTIDE SEQUENCE</scope>
    <source>
        <tissue evidence="1">Young leaves</tissue>
    </source>
</reference>
<protein>
    <submittedName>
        <fullName evidence="1">Uncharacterized protein</fullName>
    </submittedName>
</protein>
<sequence>MHCETVSPLTKGLVFEHRNIGRLKLLRSNVMAANAHQGKRKLEEESIVNAEEEEYDSDHDMYGFDITLDLDLGLPLGAPIVPQHRCRNDTEFTEISCLAIDAFNSQNNTKFKFVKNLTVTTAIAAGYWCRNTFLAKDSDVPFTFQALGFWGICGERIIAFCMLKKTSSQGDEYPPYSNADYKAPQVEQHFLDTLKVLPSLAVLLSTIQPDFGGANNVGVFFVGHSLSMTFRFDTTLSRIHTSTNTPCGT</sequence>
<dbReference type="Proteomes" id="UP001234989">
    <property type="component" value="Chromosome 5"/>
</dbReference>
<dbReference type="PANTHER" id="PTHR31260">
    <property type="entry name" value="CYSTATIN/MONELLIN SUPERFAMILY PROTEIN"/>
    <property type="match status" value="1"/>
</dbReference>
<evidence type="ECO:0000313" key="1">
    <source>
        <dbReference type="EMBL" id="WMV30509.1"/>
    </source>
</evidence>
<evidence type="ECO:0000313" key="2">
    <source>
        <dbReference type="Proteomes" id="UP001234989"/>
    </source>
</evidence>
<dbReference type="PANTHER" id="PTHR31260:SF61">
    <property type="entry name" value="MULTICYSTATIN-LIKE ISOFORM X1"/>
    <property type="match status" value="1"/>
</dbReference>
<dbReference type="AlphaFoldDB" id="A0AAF0QUD3"/>
<keyword evidence="2" id="KW-1185">Reference proteome</keyword>
<proteinExistence type="predicted"/>
<organism evidence="1 2">
    <name type="scientific">Solanum verrucosum</name>
    <dbReference type="NCBI Taxonomy" id="315347"/>
    <lineage>
        <taxon>Eukaryota</taxon>
        <taxon>Viridiplantae</taxon>
        <taxon>Streptophyta</taxon>
        <taxon>Embryophyta</taxon>
        <taxon>Tracheophyta</taxon>
        <taxon>Spermatophyta</taxon>
        <taxon>Magnoliopsida</taxon>
        <taxon>eudicotyledons</taxon>
        <taxon>Gunneridae</taxon>
        <taxon>Pentapetalae</taxon>
        <taxon>asterids</taxon>
        <taxon>lamiids</taxon>
        <taxon>Solanales</taxon>
        <taxon>Solanaceae</taxon>
        <taxon>Solanoideae</taxon>
        <taxon>Solaneae</taxon>
        <taxon>Solanum</taxon>
    </lineage>
</organism>
<dbReference type="Gene3D" id="3.10.450.10">
    <property type="match status" value="1"/>
</dbReference>
<gene>
    <name evidence="1" type="ORF">MTR67_023894</name>
</gene>
<accession>A0AAF0QUD3</accession>
<name>A0AAF0QUD3_SOLVR</name>